<sequence>MLNKTMRNLFTSMLSKPWLMKKIHHNVFINLSIFKQTL</sequence>
<reference evidence="1" key="1">
    <citation type="submission" date="2014-09" db="EMBL/GenBank/DDBJ databases">
        <authorList>
            <person name="Magalhaes I.L.F."/>
            <person name="Oliveira U."/>
            <person name="Santos F.R."/>
            <person name="Vidigal T.H.D.A."/>
            <person name="Brescovit A.D."/>
            <person name="Santos A.J."/>
        </authorList>
    </citation>
    <scope>NUCLEOTIDE SEQUENCE</scope>
    <source>
        <tissue evidence="1">Shoot tissue taken approximately 20 cm above the soil surface</tissue>
    </source>
</reference>
<reference evidence="1" key="2">
    <citation type="journal article" date="2015" name="Data Brief">
        <title>Shoot transcriptome of the giant reed, Arundo donax.</title>
        <authorList>
            <person name="Barrero R.A."/>
            <person name="Guerrero F.D."/>
            <person name="Moolhuijzen P."/>
            <person name="Goolsby J.A."/>
            <person name="Tidwell J."/>
            <person name="Bellgard S.E."/>
            <person name="Bellgard M.I."/>
        </authorList>
    </citation>
    <scope>NUCLEOTIDE SEQUENCE</scope>
    <source>
        <tissue evidence="1">Shoot tissue taken approximately 20 cm above the soil surface</tissue>
    </source>
</reference>
<dbReference type="AlphaFoldDB" id="A0A0A9PX01"/>
<name>A0A0A9PX01_ARUDO</name>
<proteinExistence type="predicted"/>
<protein>
    <submittedName>
        <fullName evidence="1">Uncharacterized protein</fullName>
    </submittedName>
</protein>
<organism evidence="1">
    <name type="scientific">Arundo donax</name>
    <name type="common">Giant reed</name>
    <name type="synonym">Donax arundinaceus</name>
    <dbReference type="NCBI Taxonomy" id="35708"/>
    <lineage>
        <taxon>Eukaryota</taxon>
        <taxon>Viridiplantae</taxon>
        <taxon>Streptophyta</taxon>
        <taxon>Embryophyta</taxon>
        <taxon>Tracheophyta</taxon>
        <taxon>Spermatophyta</taxon>
        <taxon>Magnoliopsida</taxon>
        <taxon>Liliopsida</taxon>
        <taxon>Poales</taxon>
        <taxon>Poaceae</taxon>
        <taxon>PACMAD clade</taxon>
        <taxon>Arundinoideae</taxon>
        <taxon>Arundineae</taxon>
        <taxon>Arundo</taxon>
    </lineage>
</organism>
<evidence type="ECO:0000313" key="1">
    <source>
        <dbReference type="EMBL" id="JAD22898.1"/>
    </source>
</evidence>
<accession>A0A0A9PX01</accession>
<dbReference type="EMBL" id="GBRH01274997">
    <property type="protein sequence ID" value="JAD22898.1"/>
    <property type="molecule type" value="Transcribed_RNA"/>
</dbReference>